<feature type="transmembrane region" description="Helical" evidence="2">
    <location>
        <begin position="117"/>
        <end position="132"/>
    </location>
</feature>
<feature type="transmembrane region" description="Helical" evidence="2">
    <location>
        <begin position="87"/>
        <end position="105"/>
    </location>
</feature>
<evidence type="ECO:0000313" key="3">
    <source>
        <dbReference type="EMBL" id="CAJ2507436.1"/>
    </source>
</evidence>
<keyword evidence="2" id="KW-0812">Transmembrane</keyword>
<feature type="compositionally biased region" description="Low complexity" evidence="1">
    <location>
        <begin position="189"/>
        <end position="210"/>
    </location>
</feature>
<evidence type="ECO:0000313" key="4">
    <source>
        <dbReference type="Proteomes" id="UP001295740"/>
    </source>
</evidence>
<protein>
    <submittedName>
        <fullName evidence="3">Uu.00g086220.m01.CDS01</fullName>
    </submittedName>
</protein>
<evidence type="ECO:0000256" key="2">
    <source>
        <dbReference type="SAM" id="Phobius"/>
    </source>
</evidence>
<feature type="transmembrane region" description="Helical" evidence="2">
    <location>
        <begin position="56"/>
        <end position="75"/>
    </location>
</feature>
<comment type="caution">
    <text evidence="3">The sequence shown here is derived from an EMBL/GenBank/DDBJ whole genome shotgun (WGS) entry which is preliminary data.</text>
</comment>
<evidence type="ECO:0000256" key="1">
    <source>
        <dbReference type="SAM" id="MobiDB-lite"/>
    </source>
</evidence>
<keyword evidence="4" id="KW-1185">Reference proteome</keyword>
<proteinExistence type="predicted"/>
<dbReference type="AlphaFoldDB" id="A0AAI8VN15"/>
<feature type="transmembrane region" description="Helical" evidence="2">
    <location>
        <begin position="138"/>
        <end position="155"/>
    </location>
</feature>
<name>A0AAI8VN15_9PEZI</name>
<feature type="region of interest" description="Disordered" evidence="1">
    <location>
        <begin position="187"/>
        <end position="210"/>
    </location>
</feature>
<keyword evidence="2" id="KW-0472">Membrane</keyword>
<feature type="transmembrane region" description="Helical" evidence="2">
    <location>
        <begin position="26"/>
        <end position="49"/>
    </location>
</feature>
<accession>A0AAI8VN15</accession>
<dbReference type="EMBL" id="CAUWAG010000010">
    <property type="protein sequence ID" value="CAJ2507436.1"/>
    <property type="molecule type" value="Genomic_DNA"/>
</dbReference>
<organism evidence="3 4">
    <name type="scientific">Anthostomella pinea</name>
    <dbReference type="NCBI Taxonomy" id="933095"/>
    <lineage>
        <taxon>Eukaryota</taxon>
        <taxon>Fungi</taxon>
        <taxon>Dikarya</taxon>
        <taxon>Ascomycota</taxon>
        <taxon>Pezizomycotina</taxon>
        <taxon>Sordariomycetes</taxon>
        <taxon>Xylariomycetidae</taxon>
        <taxon>Xylariales</taxon>
        <taxon>Xylariaceae</taxon>
        <taxon>Anthostomella</taxon>
    </lineage>
</organism>
<keyword evidence="2" id="KW-1133">Transmembrane helix</keyword>
<dbReference type="Proteomes" id="UP001295740">
    <property type="component" value="Unassembled WGS sequence"/>
</dbReference>
<sequence length="210" mass="22893">MFSMVSDSAIRQLVDTSLPPDTPPELTLLTLVATTTLSLSVLLHLCQLLAKGYRPFINAVAFSLLTAVALFPVIMDQRLAIMTSKTFLFLLFPLSLICHGFIRFYGMLVVYGGRDNAAMVIVMILVGLAMHYDVVELLVKVVLTPVAFYVGWLLAGSFDPLESYRPVNGAMFAPFTVLTPDEDLFEDVSSGASSSDDASSNNADSVFDHE</sequence>
<gene>
    <name evidence="3" type="ORF">KHLLAP_LOCUS7904</name>
</gene>
<reference evidence="3" key="1">
    <citation type="submission" date="2023-10" db="EMBL/GenBank/DDBJ databases">
        <authorList>
            <person name="Hackl T."/>
        </authorList>
    </citation>
    <scope>NUCLEOTIDE SEQUENCE</scope>
</reference>